<dbReference type="RefSeq" id="WP_260194306.1">
    <property type="nucleotide sequence ID" value="NZ_JAFFZE010000019.1"/>
</dbReference>
<accession>A0ABT2JF26</accession>
<reference evidence="1 2" key="1">
    <citation type="submission" date="2021-02" db="EMBL/GenBank/DDBJ databases">
        <title>Actinophytocola xerophila sp. nov., isolated from soil of cotton cropping field.</title>
        <authorList>
            <person name="Huang R."/>
            <person name="Chen X."/>
            <person name="Ge X."/>
            <person name="Liu W."/>
        </authorList>
    </citation>
    <scope>NUCLEOTIDE SEQUENCE [LARGE SCALE GENOMIC DNA]</scope>
    <source>
        <strain evidence="1 2">S1-96</strain>
    </source>
</reference>
<evidence type="ECO:0008006" key="3">
    <source>
        <dbReference type="Google" id="ProtNLM"/>
    </source>
</evidence>
<protein>
    <recommendedName>
        <fullName evidence="3">RHS repeat protein</fullName>
    </recommendedName>
</protein>
<name>A0ABT2JF26_9PSEU</name>
<dbReference type="EMBL" id="JAFFZE010000019">
    <property type="protein sequence ID" value="MCT2586476.1"/>
    <property type="molecule type" value="Genomic_DNA"/>
</dbReference>
<sequence length="75" mass="7899">MPPGLRNEVADQRVFLTSPEVTRLSVYQGDGAEVAVLVLEYDGWTVAHADLDGSIEGARHTGYDAAGNVVAEGAI</sequence>
<comment type="caution">
    <text evidence="1">The sequence shown here is derived from an EMBL/GenBank/DDBJ whole genome shotgun (WGS) entry which is preliminary data.</text>
</comment>
<gene>
    <name evidence="1" type="ORF">JT362_25460</name>
</gene>
<evidence type="ECO:0000313" key="2">
    <source>
        <dbReference type="Proteomes" id="UP001156441"/>
    </source>
</evidence>
<evidence type="ECO:0000313" key="1">
    <source>
        <dbReference type="EMBL" id="MCT2586476.1"/>
    </source>
</evidence>
<organism evidence="1 2">
    <name type="scientific">Actinophytocola gossypii</name>
    <dbReference type="NCBI Taxonomy" id="2812003"/>
    <lineage>
        <taxon>Bacteria</taxon>
        <taxon>Bacillati</taxon>
        <taxon>Actinomycetota</taxon>
        <taxon>Actinomycetes</taxon>
        <taxon>Pseudonocardiales</taxon>
        <taxon>Pseudonocardiaceae</taxon>
    </lineage>
</organism>
<dbReference type="Proteomes" id="UP001156441">
    <property type="component" value="Unassembled WGS sequence"/>
</dbReference>
<proteinExistence type="predicted"/>
<keyword evidence="2" id="KW-1185">Reference proteome</keyword>